<organism evidence="1 2">
    <name type="scientific">Microbotryum saponariae</name>
    <dbReference type="NCBI Taxonomy" id="289078"/>
    <lineage>
        <taxon>Eukaryota</taxon>
        <taxon>Fungi</taxon>
        <taxon>Dikarya</taxon>
        <taxon>Basidiomycota</taxon>
        <taxon>Pucciniomycotina</taxon>
        <taxon>Microbotryomycetes</taxon>
        <taxon>Microbotryales</taxon>
        <taxon>Microbotryaceae</taxon>
        <taxon>Microbotryum</taxon>
    </lineage>
</organism>
<protein>
    <submittedName>
        <fullName evidence="1">BZ3500_MvSof-1268-A1-R1_Chr2-1g04099 protein</fullName>
    </submittedName>
</protein>
<evidence type="ECO:0000313" key="2">
    <source>
        <dbReference type="Proteomes" id="UP000249723"/>
    </source>
</evidence>
<proteinExistence type="predicted"/>
<accession>A0A2X0K680</accession>
<evidence type="ECO:0000313" key="1">
    <source>
        <dbReference type="EMBL" id="SCZ87969.1"/>
    </source>
</evidence>
<keyword evidence="2" id="KW-1185">Reference proteome</keyword>
<dbReference type="EMBL" id="FMWP01000012">
    <property type="protein sequence ID" value="SCZ87969.1"/>
    <property type="molecule type" value="Genomic_DNA"/>
</dbReference>
<dbReference type="Proteomes" id="UP000249723">
    <property type="component" value="Unassembled WGS sequence"/>
</dbReference>
<reference evidence="2" key="1">
    <citation type="submission" date="2016-10" db="EMBL/GenBank/DDBJ databases">
        <authorList>
            <person name="Jeantristanb JTB J.-T."/>
            <person name="Ricardo R."/>
        </authorList>
    </citation>
    <scope>NUCLEOTIDE SEQUENCE [LARGE SCALE GENOMIC DNA]</scope>
</reference>
<gene>
    <name evidence="1" type="ORF">BZ3500_MVSOF-1268-A1-R1_CHR2-1G04099</name>
</gene>
<dbReference type="AlphaFoldDB" id="A0A2X0K680"/>
<sequence>MMVWALEGRWQLGAQVFQIVPRFSNFSTGFSNFGVRFYKLGGRFGNFGVKFSNSWPRLPTV</sequence>
<name>A0A2X0K680_9BASI</name>